<proteinExistence type="predicted"/>
<keyword evidence="2" id="KW-1185">Reference proteome</keyword>
<name>A0A2U1UYC5_9PROT</name>
<organism evidence="1 2">
    <name type="scientific">Teichococcus aestuarii</name>
    <dbReference type="NCBI Taxonomy" id="568898"/>
    <lineage>
        <taxon>Bacteria</taxon>
        <taxon>Pseudomonadati</taxon>
        <taxon>Pseudomonadota</taxon>
        <taxon>Alphaproteobacteria</taxon>
        <taxon>Acetobacterales</taxon>
        <taxon>Roseomonadaceae</taxon>
        <taxon>Roseomonas</taxon>
    </lineage>
</organism>
<dbReference type="Proteomes" id="UP000245048">
    <property type="component" value="Unassembled WGS sequence"/>
</dbReference>
<dbReference type="AlphaFoldDB" id="A0A2U1UYC5"/>
<accession>A0A2U1UYC5</accession>
<dbReference type="EMBL" id="PDOA01000028">
    <property type="protein sequence ID" value="PWC26652.1"/>
    <property type="molecule type" value="Genomic_DNA"/>
</dbReference>
<reference evidence="2" key="1">
    <citation type="submission" date="2017-10" db="EMBL/GenBank/DDBJ databases">
        <authorList>
            <person name="Toshchakov S.V."/>
            <person name="Goeva M.A."/>
        </authorList>
    </citation>
    <scope>NUCLEOTIDE SEQUENCE [LARGE SCALE GENOMIC DNA]</scope>
    <source>
        <strain evidence="2">JR1/69-1-13</strain>
    </source>
</reference>
<gene>
    <name evidence="1" type="ORF">CR165_22180</name>
</gene>
<comment type="caution">
    <text evidence="1">The sequence shown here is derived from an EMBL/GenBank/DDBJ whole genome shotgun (WGS) entry which is preliminary data.</text>
</comment>
<sequence>MRSMTKPAVGVAREALAVGRQTFPAYGSRTSRHDFTQAQLFALLTLRRKRGRNTLLPNRAGAVVPRLQVGSFEPTLWSTLMTTRVAADIAG</sequence>
<evidence type="ECO:0000313" key="1">
    <source>
        <dbReference type="EMBL" id="PWC26652.1"/>
    </source>
</evidence>
<evidence type="ECO:0000313" key="2">
    <source>
        <dbReference type="Proteomes" id="UP000245048"/>
    </source>
</evidence>
<protein>
    <submittedName>
        <fullName evidence="1">Uncharacterized protein</fullName>
    </submittedName>
</protein>